<organism evidence="1 2">
    <name type="scientific">Acinetobacter pragensis</name>
    <dbReference type="NCBI Taxonomy" id="1806892"/>
    <lineage>
        <taxon>Bacteria</taxon>
        <taxon>Pseudomonadati</taxon>
        <taxon>Pseudomonadota</taxon>
        <taxon>Gammaproteobacteria</taxon>
        <taxon>Moraxellales</taxon>
        <taxon>Moraxellaceae</taxon>
        <taxon>Acinetobacter</taxon>
    </lineage>
</organism>
<keyword evidence="2" id="KW-1185">Reference proteome</keyword>
<proteinExistence type="predicted"/>
<protein>
    <submittedName>
        <fullName evidence="1">Uncharacterized protein</fullName>
    </submittedName>
</protein>
<dbReference type="EMBL" id="LUAW01000020">
    <property type="protein sequence ID" value="KYQ72079.1"/>
    <property type="molecule type" value="Genomic_DNA"/>
</dbReference>
<name>A0A151Y290_9GAMM</name>
<evidence type="ECO:0000313" key="2">
    <source>
        <dbReference type="Proteomes" id="UP000076276"/>
    </source>
</evidence>
<dbReference type="STRING" id="1806892.AZH43_12770"/>
<comment type="caution">
    <text evidence="1">The sequence shown here is derived from an EMBL/GenBank/DDBJ whole genome shotgun (WGS) entry which is preliminary data.</text>
</comment>
<dbReference type="RefSeq" id="WP_067669053.1">
    <property type="nucleotide sequence ID" value="NZ_CBCSIK010000001.1"/>
</dbReference>
<sequence>MIDLPVMELTEVEKRIILERRAQEAHIAKTDAFREKALYVANNFLIWTYKEGYAPTFSIFVNDFCYQEKDCQTMYEAVKKIWDLVHTLEIPMEKNHV</sequence>
<dbReference type="AlphaFoldDB" id="A0A151Y290"/>
<reference evidence="1 2" key="1">
    <citation type="submission" date="2016-03" db="EMBL/GenBank/DDBJ databases">
        <title>Acinetobacter genomospecies 28 strain ANC 4149.</title>
        <authorList>
            <person name="Radolfova-Krizova L."/>
            <person name="Nemec A."/>
        </authorList>
    </citation>
    <scope>NUCLEOTIDE SEQUENCE [LARGE SCALE GENOMIC DNA]</scope>
    <source>
        <strain evidence="1 2">ANC 4149</strain>
    </source>
</reference>
<evidence type="ECO:0000313" key="1">
    <source>
        <dbReference type="EMBL" id="KYQ72079.1"/>
    </source>
</evidence>
<accession>A0A151Y290</accession>
<dbReference type="Proteomes" id="UP000076276">
    <property type="component" value="Unassembled WGS sequence"/>
</dbReference>
<gene>
    <name evidence="1" type="ORF">AZH43_12770</name>
</gene>